<keyword evidence="1" id="KW-0472">Membrane</keyword>
<keyword evidence="1" id="KW-1133">Transmembrane helix</keyword>
<evidence type="ECO:0000313" key="2">
    <source>
        <dbReference type="EMBL" id="MBM9624363.1"/>
    </source>
</evidence>
<proteinExistence type="predicted"/>
<keyword evidence="1" id="KW-0812">Transmembrane</keyword>
<sequence>MSRYQVIGAHGEAVGTLTREKALRGKGLRTRWTVHPAGAPEAVDYKGRIVWWWLWSPLLPFMALVLLATVPGNEGGLARAPRRIRWRAEGQVPLEFRSRGNKLLLHAPGVDWRLGAALIALLRSFQPTRGTRHRSDSRAVPDRGAAPVVRDSTRCGAAAGQRPWRAMRSSIVARTLRARRSCSGTSGNSTRK</sequence>
<gene>
    <name evidence="2" type="ORF">JE024_38015</name>
</gene>
<feature type="transmembrane region" description="Helical" evidence="1">
    <location>
        <begin position="50"/>
        <end position="70"/>
    </location>
</feature>
<evidence type="ECO:0000313" key="3">
    <source>
        <dbReference type="Proteomes" id="UP000664109"/>
    </source>
</evidence>
<name>A0ABS2V4T6_9ACTN</name>
<protein>
    <submittedName>
        <fullName evidence="2">Uncharacterized protein</fullName>
    </submittedName>
</protein>
<reference evidence="2 3" key="1">
    <citation type="journal article" date="2016" name="Arch. Microbiol.">
        <title>Streptomyces zhihengii sp. nov., isolated from rhizospheric soil of Psammosilene tunicoides.</title>
        <authorList>
            <person name="Huang M.J."/>
            <person name="Fei J.J."/>
            <person name="Salam N."/>
            <person name="Kim C.J."/>
            <person name="Hozzein W.N."/>
            <person name="Xiao M."/>
            <person name="Huang H.Q."/>
            <person name="Li W.J."/>
        </authorList>
    </citation>
    <scope>NUCLEOTIDE SEQUENCE [LARGE SCALE GENOMIC DNA]</scope>
    <source>
        <strain evidence="2 3">YIM T102</strain>
    </source>
</reference>
<keyword evidence="3" id="KW-1185">Reference proteome</keyword>
<dbReference type="EMBL" id="JAFEJA010000002">
    <property type="protein sequence ID" value="MBM9624363.1"/>
    <property type="molecule type" value="Genomic_DNA"/>
</dbReference>
<accession>A0ABS2V4T6</accession>
<comment type="caution">
    <text evidence="2">The sequence shown here is derived from an EMBL/GenBank/DDBJ whole genome shotgun (WGS) entry which is preliminary data.</text>
</comment>
<dbReference type="Proteomes" id="UP000664109">
    <property type="component" value="Unassembled WGS sequence"/>
</dbReference>
<evidence type="ECO:0000256" key="1">
    <source>
        <dbReference type="SAM" id="Phobius"/>
    </source>
</evidence>
<dbReference type="RefSeq" id="WP_205378370.1">
    <property type="nucleotide sequence ID" value="NZ_JAFEJA010000002.1"/>
</dbReference>
<organism evidence="2 3">
    <name type="scientific">Streptomyces zhihengii</name>
    <dbReference type="NCBI Taxonomy" id="1818004"/>
    <lineage>
        <taxon>Bacteria</taxon>
        <taxon>Bacillati</taxon>
        <taxon>Actinomycetota</taxon>
        <taxon>Actinomycetes</taxon>
        <taxon>Kitasatosporales</taxon>
        <taxon>Streptomycetaceae</taxon>
        <taxon>Streptomyces</taxon>
    </lineage>
</organism>